<name>A0AAN9SVQ1_PSOTE</name>
<organism evidence="2 3">
    <name type="scientific">Psophocarpus tetragonolobus</name>
    <name type="common">Winged bean</name>
    <name type="synonym">Dolichos tetragonolobus</name>
    <dbReference type="NCBI Taxonomy" id="3891"/>
    <lineage>
        <taxon>Eukaryota</taxon>
        <taxon>Viridiplantae</taxon>
        <taxon>Streptophyta</taxon>
        <taxon>Embryophyta</taxon>
        <taxon>Tracheophyta</taxon>
        <taxon>Spermatophyta</taxon>
        <taxon>Magnoliopsida</taxon>
        <taxon>eudicotyledons</taxon>
        <taxon>Gunneridae</taxon>
        <taxon>Pentapetalae</taxon>
        <taxon>rosids</taxon>
        <taxon>fabids</taxon>
        <taxon>Fabales</taxon>
        <taxon>Fabaceae</taxon>
        <taxon>Papilionoideae</taxon>
        <taxon>50 kb inversion clade</taxon>
        <taxon>NPAAA clade</taxon>
        <taxon>indigoferoid/millettioid clade</taxon>
        <taxon>Phaseoleae</taxon>
        <taxon>Psophocarpus</taxon>
    </lineage>
</organism>
<dbReference type="EMBL" id="JAYMYS010000003">
    <property type="protein sequence ID" value="KAK7401194.1"/>
    <property type="molecule type" value="Genomic_DNA"/>
</dbReference>
<sequence>MIHNIEAIVQLLVALLEMGHLMVTFFASTQTSIADPQDWTCPRMMAFEVPNKHRNEERENISAGFVEFGWGKVEGVEGLRKQLECVGERKRRKEWPKVSSNGLLAINMSLEPLVALVVVGGLHKGPCRRRPHAPLGVLLLLYHLKRHCFG</sequence>
<keyword evidence="1" id="KW-0732">Signal</keyword>
<evidence type="ECO:0000313" key="3">
    <source>
        <dbReference type="Proteomes" id="UP001386955"/>
    </source>
</evidence>
<keyword evidence="3" id="KW-1185">Reference proteome</keyword>
<dbReference type="AlphaFoldDB" id="A0AAN9SVQ1"/>
<evidence type="ECO:0000256" key="1">
    <source>
        <dbReference type="SAM" id="SignalP"/>
    </source>
</evidence>
<feature type="chain" id="PRO_5042848487" evidence="1">
    <location>
        <begin position="35"/>
        <end position="150"/>
    </location>
</feature>
<evidence type="ECO:0000313" key="2">
    <source>
        <dbReference type="EMBL" id="KAK7401194.1"/>
    </source>
</evidence>
<reference evidence="2 3" key="1">
    <citation type="submission" date="2024-01" db="EMBL/GenBank/DDBJ databases">
        <title>The genomes of 5 underutilized Papilionoideae crops provide insights into root nodulation and disease resistanc.</title>
        <authorList>
            <person name="Jiang F."/>
        </authorList>
    </citation>
    <scope>NUCLEOTIDE SEQUENCE [LARGE SCALE GENOMIC DNA]</scope>
    <source>
        <strain evidence="2">DUOXIRENSHENG_FW03</strain>
        <tissue evidence="2">Leaves</tissue>
    </source>
</reference>
<comment type="caution">
    <text evidence="2">The sequence shown here is derived from an EMBL/GenBank/DDBJ whole genome shotgun (WGS) entry which is preliminary data.</text>
</comment>
<gene>
    <name evidence="2" type="ORF">VNO78_12515</name>
</gene>
<feature type="signal peptide" evidence="1">
    <location>
        <begin position="1"/>
        <end position="34"/>
    </location>
</feature>
<protein>
    <submittedName>
        <fullName evidence="2">Uncharacterized protein</fullName>
    </submittedName>
</protein>
<dbReference type="Proteomes" id="UP001386955">
    <property type="component" value="Unassembled WGS sequence"/>
</dbReference>
<proteinExistence type="predicted"/>
<accession>A0AAN9SVQ1</accession>